<dbReference type="SUPFAM" id="SSF56425">
    <property type="entry name" value="Succinate dehydrogenase/fumarate reductase flavoprotein, catalytic domain"/>
    <property type="match status" value="1"/>
</dbReference>
<dbReference type="Gene3D" id="3.90.700.10">
    <property type="entry name" value="Succinate dehydrogenase/fumarate reductase flavoprotein, catalytic domain"/>
    <property type="match status" value="1"/>
</dbReference>
<evidence type="ECO:0000256" key="2">
    <source>
        <dbReference type="ARBA" id="ARBA00022630"/>
    </source>
</evidence>
<evidence type="ECO:0000256" key="6">
    <source>
        <dbReference type="ARBA" id="ARBA00051951"/>
    </source>
</evidence>
<proteinExistence type="inferred from homology"/>
<keyword evidence="5" id="KW-0753">Steroid metabolism</keyword>
<dbReference type="InterPro" id="IPR027477">
    <property type="entry name" value="Succ_DH/fumarate_Rdtase_cat_sf"/>
</dbReference>
<gene>
    <name evidence="11" type="ORF">HNP84_006623</name>
</gene>
<keyword evidence="5" id="KW-0443">Lipid metabolism</keyword>
<dbReference type="Pfam" id="PF00890">
    <property type="entry name" value="FAD_binding_2"/>
    <property type="match status" value="1"/>
</dbReference>
<dbReference type="InterPro" id="IPR003953">
    <property type="entry name" value="FAD-dep_OxRdtase_2_FAD-bd"/>
</dbReference>
<dbReference type="GO" id="GO:0008202">
    <property type="term" value="P:steroid metabolic process"/>
    <property type="evidence" value="ECO:0007669"/>
    <property type="project" value="UniProtKB-KW"/>
</dbReference>
<comment type="cofactor">
    <cofactor evidence="1">
        <name>FAD</name>
        <dbReference type="ChEBI" id="CHEBI:57692"/>
    </cofactor>
</comment>
<organism evidence="11 12">
    <name type="scientific">Thermocatellispora tengchongensis</name>
    <dbReference type="NCBI Taxonomy" id="1073253"/>
    <lineage>
        <taxon>Bacteria</taxon>
        <taxon>Bacillati</taxon>
        <taxon>Actinomycetota</taxon>
        <taxon>Actinomycetes</taxon>
        <taxon>Streptosporangiales</taxon>
        <taxon>Streptosporangiaceae</taxon>
        <taxon>Thermocatellispora</taxon>
    </lineage>
</organism>
<comment type="similarity">
    <text evidence="7">Belongs to the FAD-dependent oxidoreductase 2 family. 3-oxosteroid dehydrogenase subfamily.</text>
</comment>
<accession>A0A840PCA4</accession>
<dbReference type="PRINTS" id="PR00411">
    <property type="entry name" value="PNDRDTASEI"/>
</dbReference>
<evidence type="ECO:0000256" key="3">
    <source>
        <dbReference type="ARBA" id="ARBA00022827"/>
    </source>
</evidence>
<keyword evidence="12" id="KW-1185">Reference proteome</keyword>
<evidence type="ECO:0000256" key="8">
    <source>
        <dbReference type="ARBA" id="ARBA00066536"/>
    </source>
</evidence>
<dbReference type="SUPFAM" id="SSF51905">
    <property type="entry name" value="FAD/NAD(P)-binding domain"/>
    <property type="match status" value="1"/>
</dbReference>
<name>A0A840PCA4_9ACTN</name>
<reference evidence="11 12" key="1">
    <citation type="submission" date="2020-08" db="EMBL/GenBank/DDBJ databases">
        <title>Genomic Encyclopedia of Type Strains, Phase IV (KMG-IV): sequencing the most valuable type-strain genomes for metagenomic binning, comparative biology and taxonomic classification.</title>
        <authorList>
            <person name="Goeker M."/>
        </authorList>
    </citation>
    <scope>NUCLEOTIDE SEQUENCE [LARGE SCALE GENOMIC DNA]</scope>
    <source>
        <strain evidence="11 12">DSM 45615</strain>
    </source>
</reference>
<dbReference type="InterPro" id="IPR036188">
    <property type="entry name" value="FAD/NAD-bd_sf"/>
</dbReference>
<dbReference type="GO" id="GO:0047571">
    <property type="term" value="F:3-oxosteroid 1-dehydrogenase activity"/>
    <property type="evidence" value="ECO:0007669"/>
    <property type="project" value="UniProtKB-EC"/>
</dbReference>
<keyword evidence="2" id="KW-0285">Flavoprotein</keyword>
<dbReference type="AlphaFoldDB" id="A0A840PCA4"/>
<dbReference type="EC" id="1.3.99.4" evidence="8"/>
<evidence type="ECO:0000256" key="5">
    <source>
        <dbReference type="ARBA" id="ARBA00023221"/>
    </source>
</evidence>
<evidence type="ECO:0000313" key="11">
    <source>
        <dbReference type="EMBL" id="MBB5136872.1"/>
    </source>
</evidence>
<keyword evidence="4" id="KW-0560">Oxidoreductase</keyword>
<protein>
    <recommendedName>
        <fullName evidence="9">3-oxosteroid 1-dehydrogenase</fullName>
        <ecNumber evidence="8">1.3.99.4</ecNumber>
    </recommendedName>
</protein>
<evidence type="ECO:0000256" key="1">
    <source>
        <dbReference type="ARBA" id="ARBA00001974"/>
    </source>
</evidence>
<evidence type="ECO:0000259" key="10">
    <source>
        <dbReference type="Pfam" id="PF00890"/>
    </source>
</evidence>
<dbReference type="Gene3D" id="3.50.50.60">
    <property type="entry name" value="FAD/NAD(P)-binding domain"/>
    <property type="match status" value="1"/>
</dbReference>
<keyword evidence="3" id="KW-0274">FAD</keyword>
<dbReference type="EMBL" id="JACHGN010000015">
    <property type="protein sequence ID" value="MBB5136872.1"/>
    <property type="molecule type" value="Genomic_DNA"/>
</dbReference>
<comment type="caution">
    <text evidence="11">The sequence shown here is derived from an EMBL/GenBank/DDBJ whole genome shotgun (WGS) entry which is preliminary data.</text>
</comment>
<evidence type="ECO:0000256" key="7">
    <source>
        <dbReference type="ARBA" id="ARBA00061147"/>
    </source>
</evidence>
<evidence type="ECO:0000256" key="9">
    <source>
        <dbReference type="ARBA" id="ARBA00069709"/>
    </source>
</evidence>
<dbReference type="InterPro" id="IPR050315">
    <property type="entry name" value="FAD-oxidoreductase_2"/>
</dbReference>
<dbReference type="FunFam" id="3.50.50.60:FF:000208">
    <property type="entry name" value="3-ketosteroid dehydrogenase"/>
    <property type="match status" value="1"/>
</dbReference>
<evidence type="ECO:0000256" key="4">
    <source>
        <dbReference type="ARBA" id="ARBA00023002"/>
    </source>
</evidence>
<dbReference type="Proteomes" id="UP000578449">
    <property type="component" value="Unassembled WGS sequence"/>
</dbReference>
<comment type="catalytic activity">
    <reaction evidence="6">
        <text>a 3-oxosteroid + A = a 3-oxo-Delta(1)-steroid + AH2</text>
        <dbReference type="Rhea" id="RHEA:13329"/>
        <dbReference type="ChEBI" id="CHEBI:13193"/>
        <dbReference type="ChEBI" id="CHEBI:17499"/>
        <dbReference type="ChEBI" id="CHEBI:20156"/>
        <dbReference type="ChEBI" id="CHEBI:47788"/>
        <dbReference type="EC" id="1.3.99.4"/>
    </reaction>
</comment>
<dbReference type="PANTHER" id="PTHR43400">
    <property type="entry name" value="FUMARATE REDUCTASE"/>
    <property type="match status" value="1"/>
</dbReference>
<dbReference type="RefSeq" id="WP_185053727.1">
    <property type="nucleotide sequence ID" value="NZ_BAABIX010000008.1"/>
</dbReference>
<dbReference type="PANTHER" id="PTHR43400:SF10">
    <property type="entry name" value="3-OXOSTEROID 1-DEHYDROGENASE"/>
    <property type="match status" value="1"/>
</dbReference>
<evidence type="ECO:0000313" key="12">
    <source>
        <dbReference type="Proteomes" id="UP000578449"/>
    </source>
</evidence>
<feature type="domain" description="FAD-dependent oxidoreductase 2 FAD-binding" evidence="10">
    <location>
        <begin position="13"/>
        <end position="498"/>
    </location>
</feature>
<sequence length="520" mass="54480">MPVQPEQWDETADVVVVGSGGAALTAAYTAAAGGLRTLVLEKTEFFGGTSAYSGSGLWLPGNQALRRAGVEDSVELGLEYFRAVVGDRTPATLQEAYVSTAPELVEFLERDPAIEFEFVPFPDYYAAPGRSGNGRAIFPKALPAAGLGARLGELRPPISIDQFDVPQDRETLIGGQALVARLLLALDGTGRAELRTSTRLRSLLAEDGRVVGLLAERDGRELRVRALRGVIVAAGGFENNAELRRRLQGLPTADWTSAAPGSNTGDALAALQAVGAATDLFDEAWWCPALLFPNGRAAFTLGVSGGIFVNAAGERFANESLPYDRMGHEIRAGHATGVSHLPTWWIFDGRFENAPGLSQPAPDPDAFRAAGLWHTAGTLADLAERIGVPADVLGKTVSRFNGFAASGVDADFHRGEDPYDRFFAGGTGPNPCLVPIERAPFHAVQIVLGDLGTKGGARIGVDGQVLGEDGNPIPGLYATGNSAASVAGHVYPGPGVPLGSGMVFGYRAALRLRETAATAG</sequence>